<evidence type="ECO:0000256" key="6">
    <source>
        <dbReference type="ARBA" id="ARBA00022692"/>
    </source>
</evidence>
<evidence type="ECO:0000256" key="9">
    <source>
        <dbReference type="ARBA" id="ARBA00023002"/>
    </source>
</evidence>
<dbReference type="PANTHER" id="PTHR24305:SF112">
    <property type="entry name" value="L-ORNITHINE-N5-MONOOXYGENASE (EUROFUNG)"/>
    <property type="match status" value="1"/>
</dbReference>
<keyword evidence="8" id="KW-1133">Transmembrane helix</keyword>
<keyword evidence="10" id="KW-0408">Iron</keyword>
<evidence type="ECO:0000256" key="8">
    <source>
        <dbReference type="ARBA" id="ARBA00022989"/>
    </source>
</evidence>
<evidence type="ECO:0000256" key="4">
    <source>
        <dbReference type="ARBA" id="ARBA00010617"/>
    </source>
</evidence>
<accession>A0A8K0SCD0</accession>
<dbReference type="GO" id="GO:0016705">
    <property type="term" value="F:oxidoreductase activity, acting on paired donors, with incorporation or reduction of molecular oxygen"/>
    <property type="evidence" value="ECO:0007669"/>
    <property type="project" value="InterPro"/>
</dbReference>
<dbReference type="AlphaFoldDB" id="A0A8K0SCD0"/>
<protein>
    <submittedName>
        <fullName evidence="13">Cytochrome P450</fullName>
    </submittedName>
</protein>
<reference evidence="13" key="1">
    <citation type="journal article" date="2021" name="Nat. Commun.">
        <title>Genetic determinants of endophytism in the Arabidopsis root mycobiome.</title>
        <authorList>
            <person name="Mesny F."/>
            <person name="Miyauchi S."/>
            <person name="Thiergart T."/>
            <person name="Pickel B."/>
            <person name="Atanasova L."/>
            <person name="Karlsson M."/>
            <person name="Huettel B."/>
            <person name="Barry K.W."/>
            <person name="Haridas S."/>
            <person name="Chen C."/>
            <person name="Bauer D."/>
            <person name="Andreopoulos W."/>
            <person name="Pangilinan J."/>
            <person name="LaButti K."/>
            <person name="Riley R."/>
            <person name="Lipzen A."/>
            <person name="Clum A."/>
            <person name="Drula E."/>
            <person name="Henrissat B."/>
            <person name="Kohler A."/>
            <person name="Grigoriev I.V."/>
            <person name="Martin F.M."/>
            <person name="Hacquard S."/>
        </authorList>
    </citation>
    <scope>NUCLEOTIDE SEQUENCE</scope>
    <source>
        <strain evidence="13">MPI-CAGE-CH-0235</strain>
    </source>
</reference>
<dbReference type="Gene3D" id="1.10.630.10">
    <property type="entry name" value="Cytochrome P450"/>
    <property type="match status" value="1"/>
</dbReference>
<dbReference type="Proteomes" id="UP000813444">
    <property type="component" value="Unassembled WGS sequence"/>
</dbReference>
<evidence type="ECO:0000256" key="1">
    <source>
        <dbReference type="ARBA" id="ARBA00001971"/>
    </source>
</evidence>
<comment type="pathway">
    <text evidence="3">Mycotoxin biosynthesis.</text>
</comment>
<organism evidence="13 14">
    <name type="scientific">Stachybotrys elegans</name>
    <dbReference type="NCBI Taxonomy" id="80388"/>
    <lineage>
        <taxon>Eukaryota</taxon>
        <taxon>Fungi</taxon>
        <taxon>Dikarya</taxon>
        <taxon>Ascomycota</taxon>
        <taxon>Pezizomycotina</taxon>
        <taxon>Sordariomycetes</taxon>
        <taxon>Hypocreomycetidae</taxon>
        <taxon>Hypocreales</taxon>
        <taxon>Stachybotryaceae</taxon>
        <taxon>Stachybotrys</taxon>
    </lineage>
</organism>
<comment type="subcellular location">
    <subcellularLocation>
        <location evidence="2">Membrane</location>
    </subcellularLocation>
</comment>
<keyword evidence="14" id="KW-1185">Reference proteome</keyword>
<evidence type="ECO:0000256" key="3">
    <source>
        <dbReference type="ARBA" id="ARBA00004685"/>
    </source>
</evidence>
<keyword evidence="6" id="KW-0812">Transmembrane</keyword>
<dbReference type="GO" id="GO:0016020">
    <property type="term" value="C:membrane"/>
    <property type="evidence" value="ECO:0007669"/>
    <property type="project" value="UniProtKB-SubCell"/>
</dbReference>
<dbReference type="OrthoDB" id="6692864at2759"/>
<evidence type="ECO:0000256" key="11">
    <source>
        <dbReference type="ARBA" id="ARBA00023033"/>
    </source>
</evidence>
<evidence type="ECO:0000256" key="12">
    <source>
        <dbReference type="ARBA" id="ARBA00023136"/>
    </source>
</evidence>
<dbReference type="GO" id="GO:0005506">
    <property type="term" value="F:iron ion binding"/>
    <property type="evidence" value="ECO:0007669"/>
    <property type="project" value="InterPro"/>
</dbReference>
<dbReference type="GO" id="GO:0020037">
    <property type="term" value="F:heme binding"/>
    <property type="evidence" value="ECO:0007669"/>
    <property type="project" value="InterPro"/>
</dbReference>
<evidence type="ECO:0000313" key="14">
    <source>
        <dbReference type="Proteomes" id="UP000813444"/>
    </source>
</evidence>
<dbReference type="InterPro" id="IPR002401">
    <property type="entry name" value="Cyt_P450_E_grp-I"/>
</dbReference>
<sequence>MASLQIIVPPAAGVLCFPCYFIRGEHHMQIVRYLQIFICKTVSQAAALYLFGPYFSRASYRLSFHPLNRFPGPIGARLTSFWFSWRLRNSDCFCQLLELHEQHGPIVRIGPNNLSIADPKAVNTVYSFDSRYTIAPWYDLTQPMVSLQTLRNKKLHDQRRRVWSAAFGDKMLRGYEQRLRRYRQKLMAHIDESNGSPINVTTWFNLYSFDFMGDMAFGQSFDMMEKGEHWAIKPPQRSPRSSRFRISDLVFPSSDSCPGLTRNWWRFINFCAERMEQRLKTKVEIPDISSALSTGLQDSQPTTEDMNLLRGDAQLIVVAGSDTTATTLTAAMWELAQHPDQIEKLREELQSFDFEPNGEILNEKIANLPHMNAVISETLRLRPPVPSMLQRKTPPEGIDYVIGRSMTAYHDPNAFIPERWTTQPELVKEKRAFAPFSAGPFGYIGRPLALLNVRTTLARLVLQYDIVFATGEDGSSLERKAKE</sequence>
<dbReference type="CDD" id="cd11061">
    <property type="entry name" value="CYP67-like"/>
    <property type="match status" value="1"/>
</dbReference>
<dbReference type="PRINTS" id="PR00463">
    <property type="entry name" value="EP450I"/>
</dbReference>
<comment type="caution">
    <text evidence="13">The sequence shown here is derived from an EMBL/GenBank/DDBJ whole genome shotgun (WGS) entry which is preliminary data.</text>
</comment>
<proteinExistence type="inferred from homology"/>
<keyword evidence="11" id="KW-0503">Monooxygenase</keyword>
<gene>
    <name evidence="13" type="ORF">B0I35DRAFT_500247</name>
</gene>
<keyword evidence="5" id="KW-0349">Heme</keyword>
<dbReference type="Pfam" id="PF00067">
    <property type="entry name" value="p450"/>
    <property type="match status" value="1"/>
</dbReference>
<evidence type="ECO:0000256" key="2">
    <source>
        <dbReference type="ARBA" id="ARBA00004370"/>
    </source>
</evidence>
<dbReference type="InterPro" id="IPR050121">
    <property type="entry name" value="Cytochrome_P450_monoxygenase"/>
</dbReference>
<dbReference type="InterPro" id="IPR036396">
    <property type="entry name" value="Cyt_P450_sf"/>
</dbReference>
<keyword evidence="7" id="KW-0479">Metal-binding</keyword>
<dbReference type="InterPro" id="IPR001128">
    <property type="entry name" value="Cyt_P450"/>
</dbReference>
<comment type="cofactor">
    <cofactor evidence="1">
        <name>heme</name>
        <dbReference type="ChEBI" id="CHEBI:30413"/>
    </cofactor>
</comment>
<dbReference type="EMBL" id="JAGPNK010000041">
    <property type="protein sequence ID" value="KAH7303072.1"/>
    <property type="molecule type" value="Genomic_DNA"/>
</dbReference>
<dbReference type="SUPFAM" id="SSF48264">
    <property type="entry name" value="Cytochrome P450"/>
    <property type="match status" value="1"/>
</dbReference>
<keyword evidence="12" id="KW-0472">Membrane</keyword>
<evidence type="ECO:0000313" key="13">
    <source>
        <dbReference type="EMBL" id="KAH7303072.1"/>
    </source>
</evidence>
<evidence type="ECO:0000256" key="10">
    <source>
        <dbReference type="ARBA" id="ARBA00023004"/>
    </source>
</evidence>
<keyword evidence="9" id="KW-0560">Oxidoreductase</keyword>
<dbReference type="GO" id="GO:0004497">
    <property type="term" value="F:monooxygenase activity"/>
    <property type="evidence" value="ECO:0007669"/>
    <property type="project" value="UniProtKB-KW"/>
</dbReference>
<evidence type="ECO:0000256" key="5">
    <source>
        <dbReference type="ARBA" id="ARBA00022617"/>
    </source>
</evidence>
<name>A0A8K0SCD0_9HYPO</name>
<comment type="similarity">
    <text evidence="4">Belongs to the cytochrome P450 family.</text>
</comment>
<dbReference type="PRINTS" id="PR00385">
    <property type="entry name" value="P450"/>
</dbReference>
<evidence type="ECO:0000256" key="7">
    <source>
        <dbReference type="ARBA" id="ARBA00022723"/>
    </source>
</evidence>
<dbReference type="PANTHER" id="PTHR24305">
    <property type="entry name" value="CYTOCHROME P450"/>
    <property type="match status" value="1"/>
</dbReference>